<gene>
    <name evidence="2" type="ORF">DERYTH_LOCUS13864</name>
</gene>
<proteinExistence type="predicted"/>
<protein>
    <submittedName>
        <fullName evidence="2">17205_t:CDS:1</fullName>
    </submittedName>
</protein>
<name>A0A9N9N9I6_9GLOM</name>
<dbReference type="Gene3D" id="3.40.50.1820">
    <property type="entry name" value="alpha/beta hydrolase"/>
    <property type="match status" value="1"/>
</dbReference>
<dbReference type="EMBL" id="CAJVPY010010055">
    <property type="protein sequence ID" value="CAG8714931.1"/>
    <property type="molecule type" value="Genomic_DNA"/>
</dbReference>
<comment type="caution">
    <text evidence="2">The sequence shown here is derived from an EMBL/GenBank/DDBJ whole genome shotgun (WGS) entry which is preliminary data.</text>
</comment>
<dbReference type="AlphaFoldDB" id="A0A9N9N9I6"/>
<evidence type="ECO:0000256" key="1">
    <source>
        <dbReference type="SAM" id="Phobius"/>
    </source>
</evidence>
<evidence type="ECO:0000313" key="3">
    <source>
        <dbReference type="Proteomes" id="UP000789405"/>
    </source>
</evidence>
<dbReference type="Proteomes" id="UP000789405">
    <property type="component" value="Unassembled WGS sequence"/>
</dbReference>
<organism evidence="2 3">
    <name type="scientific">Dentiscutata erythropus</name>
    <dbReference type="NCBI Taxonomy" id="1348616"/>
    <lineage>
        <taxon>Eukaryota</taxon>
        <taxon>Fungi</taxon>
        <taxon>Fungi incertae sedis</taxon>
        <taxon>Mucoromycota</taxon>
        <taxon>Glomeromycotina</taxon>
        <taxon>Glomeromycetes</taxon>
        <taxon>Diversisporales</taxon>
        <taxon>Gigasporaceae</taxon>
        <taxon>Dentiscutata</taxon>
    </lineage>
</organism>
<dbReference type="InterPro" id="IPR029058">
    <property type="entry name" value="AB_hydrolase_fold"/>
</dbReference>
<keyword evidence="1" id="KW-1133">Transmembrane helix</keyword>
<reference evidence="2" key="1">
    <citation type="submission" date="2021-06" db="EMBL/GenBank/DDBJ databases">
        <authorList>
            <person name="Kallberg Y."/>
            <person name="Tangrot J."/>
            <person name="Rosling A."/>
        </authorList>
    </citation>
    <scope>NUCLEOTIDE SEQUENCE</scope>
    <source>
        <strain evidence="2">MA453B</strain>
    </source>
</reference>
<keyword evidence="3" id="KW-1185">Reference proteome</keyword>
<dbReference type="OrthoDB" id="202545at2759"/>
<feature type="non-terminal residue" evidence="2">
    <location>
        <position position="1"/>
    </location>
</feature>
<dbReference type="SUPFAM" id="SSF53474">
    <property type="entry name" value="alpha/beta-Hydrolases"/>
    <property type="match status" value="1"/>
</dbReference>
<feature type="transmembrane region" description="Helical" evidence="1">
    <location>
        <begin position="63"/>
        <end position="84"/>
    </location>
</feature>
<dbReference type="PANTHER" id="PTHR42044:SF2">
    <property type="entry name" value="DUF676 DOMAIN-CONTAINING PROTEIN"/>
    <property type="match status" value="1"/>
</dbReference>
<keyword evidence="1" id="KW-0812">Transmembrane</keyword>
<sequence>TSTFENPWKLLFDDFCWIFIHSYDVIVEFVLRNSIFAVCFSNERDDVPKSEVNLAYPRNWICILYQLILFILTLPIALVYPLFASNDSSAWKVRPPSLRDDDHDNEKWFFINGIVVDYRWLDENCKYLEKRFNRGVTGIHNTTYGVFWDLVETIFVRSFDIDVSAIRLAAENILPELKNKKIETVRLIAHSEGGAMANLIMRKLYMELSLTDEAHLLKKLEVYTFANASREFINPNGLVRRIEHYANKRDPVAMIGVLSNMNNVRFQGDIFVNESRNDGKGHLLNTFYSLNASDYNSQKSVKSLPTLLNLPGFVANLPINA</sequence>
<keyword evidence="1" id="KW-0472">Membrane</keyword>
<evidence type="ECO:0000313" key="2">
    <source>
        <dbReference type="EMBL" id="CAG8714931.1"/>
    </source>
</evidence>
<accession>A0A9N9N9I6</accession>
<dbReference type="PANTHER" id="PTHR42044">
    <property type="entry name" value="DUF676 DOMAIN-CONTAINING PROTEIN-RELATED"/>
    <property type="match status" value="1"/>
</dbReference>